<keyword evidence="5" id="KW-0961">Cell wall biogenesis/degradation</keyword>
<dbReference type="AlphaFoldDB" id="A0A7V7PR73"/>
<evidence type="ECO:0000313" key="7">
    <source>
        <dbReference type="EMBL" id="KAB0680954.1"/>
    </source>
</evidence>
<dbReference type="GO" id="GO:0009253">
    <property type="term" value="P:peptidoglycan catabolic process"/>
    <property type="evidence" value="ECO:0007669"/>
    <property type="project" value="InterPro"/>
</dbReference>
<dbReference type="Proteomes" id="UP000432089">
    <property type="component" value="Unassembled WGS sequence"/>
</dbReference>
<feature type="domain" description="N-acetylmuramoyl-L-alanine amidase" evidence="6">
    <location>
        <begin position="1"/>
        <end position="139"/>
    </location>
</feature>
<protein>
    <recommendedName>
        <fullName evidence="3">N-acetylmuramoyl-L-alanine amidase</fullName>
        <ecNumber evidence="3">3.5.1.28</ecNumber>
    </recommendedName>
</protein>
<dbReference type="SUPFAM" id="SSF55846">
    <property type="entry name" value="N-acetylmuramoyl-L-alanine amidase-like"/>
    <property type="match status" value="1"/>
</dbReference>
<organism evidence="7 8">
    <name type="scientific">Plantimonas leprariae</name>
    <dbReference type="NCBI Taxonomy" id="2615207"/>
    <lineage>
        <taxon>Bacteria</taxon>
        <taxon>Pseudomonadati</taxon>
        <taxon>Pseudomonadota</taxon>
        <taxon>Alphaproteobacteria</taxon>
        <taxon>Hyphomicrobiales</taxon>
        <taxon>Aurantimonadaceae</taxon>
        <taxon>Plantimonas</taxon>
    </lineage>
</organism>
<dbReference type="InterPro" id="IPR002477">
    <property type="entry name" value="Peptidoglycan-bd-like"/>
</dbReference>
<dbReference type="GO" id="GO:0009254">
    <property type="term" value="P:peptidoglycan turnover"/>
    <property type="evidence" value="ECO:0007669"/>
    <property type="project" value="TreeGrafter"/>
</dbReference>
<dbReference type="InterPro" id="IPR036505">
    <property type="entry name" value="Amidase/PGRP_sf"/>
</dbReference>
<dbReference type="EMBL" id="VZDO01000004">
    <property type="protein sequence ID" value="KAB0680954.1"/>
    <property type="molecule type" value="Genomic_DNA"/>
</dbReference>
<dbReference type="RefSeq" id="WP_150969156.1">
    <property type="nucleotide sequence ID" value="NZ_VZDO01000004.1"/>
</dbReference>
<dbReference type="Gene3D" id="1.10.101.10">
    <property type="entry name" value="PGBD-like superfamily/PGBD"/>
    <property type="match status" value="1"/>
</dbReference>
<dbReference type="SUPFAM" id="SSF47090">
    <property type="entry name" value="PGBD-like"/>
    <property type="match status" value="1"/>
</dbReference>
<dbReference type="InterPro" id="IPR036366">
    <property type="entry name" value="PGBDSf"/>
</dbReference>
<dbReference type="InterPro" id="IPR036365">
    <property type="entry name" value="PGBD-like_sf"/>
</dbReference>
<dbReference type="GO" id="GO:0019867">
    <property type="term" value="C:outer membrane"/>
    <property type="evidence" value="ECO:0007669"/>
    <property type="project" value="TreeGrafter"/>
</dbReference>
<dbReference type="InterPro" id="IPR002502">
    <property type="entry name" value="Amidase_domain"/>
</dbReference>
<comment type="caution">
    <text evidence="7">The sequence shown here is derived from an EMBL/GenBank/DDBJ whole genome shotgun (WGS) entry which is preliminary data.</text>
</comment>
<proteinExistence type="inferred from homology"/>
<keyword evidence="4" id="KW-0378">Hydrolase</keyword>
<name>A0A7V7PR73_9HYPH</name>
<keyword evidence="8" id="KW-1185">Reference proteome</keyword>
<gene>
    <name evidence="7" type="ORF">F6X38_07435</name>
</gene>
<dbReference type="PANTHER" id="PTHR30417:SF1">
    <property type="entry name" value="N-ACETYLMURAMOYL-L-ALANINE AMIDASE AMID"/>
    <property type="match status" value="1"/>
</dbReference>
<dbReference type="Pfam" id="PF01471">
    <property type="entry name" value="PG_binding_1"/>
    <property type="match status" value="1"/>
</dbReference>
<dbReference type="GO" id="GO:0008745">
    <property type="term" value="F:N-acetylmuramoyl-L-alanine amidase activity"/>
    <property type="evidence" value="ECO:0007669"/>
    <property type="project" value="UniProtKB-EC"/>
</dbReference>
<evidence type="ECO:0000256" key="2">
    <source>
        <dbReference type="ARBA" id="ARBA00007553"/>
    </source>
</evidence>
<dbReference type="SMART" id="SM00644">
    <property type="entry name" value="Ami_2"/>
    <property type="match status" value="1"/>
</dbReference>
<evidence type="ECO:0000256" key="1">
    <source>
        <dbReference type="ARBA" id="ARBA00001561"/>
    </source>
</evidence>
<evidence type="ECO:0000259" key="6">
    <source>
        <dbReference type="SMART" id="SM00644"/>
    </source>
</evidence>
<dbReference type="Pfam" id="PF01510">
    <property type="entry name" value="Amidase_2"/>
    <property type="match status" value="1"/>
</dbReference>
<evidence type="ECO:0000256" key="3">
    <source>
        <dbReference type="ARBA" id="ARBA00011901"/>
    </source>
</evidence>
<comment type="similarity">
    <text evidence="2">Belongs to the N-acetylmuramoyl-L-alanine amidase 2 family.</text>
</comment>
<dbReference type="Gene3D" id="3.40.80.10">
    <property type="entry name" value="Peptidoglycan recognition protein-like"/>
    <property type="match status" value="1"/>
</dbReference>
<accession>A0A7V7PR73</accession>
<dbReference type="EC" id="3.5.1.28" evidence="3"/>
<dbReference type="CDD" id="cd06583">
    <property type="entry name" value="PGRP"/>
    <property type="match status" value="1"/>
</dbReference>
<dbReference type="PANTHER" id="PTHR30417">
    <property type="entry name" value="N-ACETYLMURAMOYL-L-ALANINE AMIDASE AMID"/>
    <property type="match status" value="1"/>
</dbReference>
<dbReference type="GO" id="GO:0071555">
    <property type="term" value="P:cell wall organization"/>
    <property type="evidence" value="ECO:0007669"/>
    <property type="project" value="UniProtKB-KW"/>
</dbReference>
<sequence>MPSPNRNERRGAGPDILLLHYTGMEDGEKAAKWLTMPVSQVSCHYLVHENGRIVQFVPETERAWHAGAGSWQGRADINSRSVGIEIVNPGHEFGYRAFPDAQVSRIVALCLGILSRWPIEPRNVLAHSDTAPSRKQDPGELFPWDRLHAAGIGHLVQPEPIRGSRFLALGDEGAPVDAWQELLVLYGYEVERTARFDEATRFATLAFQRHFRPERVDGVADVSTVATLHRLLQALPPVA</sequence>
<evidence type="ECO:0000256" key="4">
    <source>
        <dbReference type="ARBA" id="ARBA00022801"/>
    </source>
</evidence>
<dbReference type="InterPro" id="IPR051206">
    <property type="entry name" value="NAMLAA_amidase_2"/>
</dbReference>
<evidence type="ECO:0000256" key="5">
    <source>
        <dbReference type="ARBA" id="ARBA00023316"/>
    </source>
</evidence>
<evidence type="ECO:0000313" key="8">
    <source>
        <dbReference type="Proteomes" id="UP000432089"/>
    </source>
</evidence>
<comment type="catalytic activity">
    <reaction evidence="1">
        <text>Hydrolyzes the link between N-acetylmuramoyl residues and L-amino acid residues in certain cell-wall glycopeptides.</text>
        <dbReference type="EC" id="3.5.1.28"/>
    </reaction>
</comment>
<reference evidence="7 8" key="1">
    <citation type="submission" date="2019-09" db="EMBL/GenBank/DDBJ databases">
        <title>YIM 132180 draft genome.</title>
        <authorList>
            <person name="Zhang K."/>
        </authorList>
    </citation>
    <scope>NUCLEOTIDE SEQUENCE [LARGE SCALE GENOMIC DNA]</scope>
    <source>
        <strain evidence="7 8">YIM 132180</strain>
    </source>
</reference>